<dbReference type="RefSeq" id="XP_060291562.1">
    <property type="nucleotide sequence ID" value="XM_060440453.1"/>
</dbReference>
<comment type="caution">
    <text evidence="2">The sequence shown here is derived from an EMBL/GenBank/DDBJ whole genome shotgun (WGS) entry which is preliminary data.</text>
</comment>
<evidence type="ECO:0000313" key="3">
    <source>
        <dbReference type="Proteomes" id="UP001172101"/>
    </source>
</evidence>
<dbReference type="EMBL" id="JAUIRO010000007">
    <property type="protein sequence ID" value="KAK0706468.1"/>
    <property type="molecule type" value="Genomic_DNA"/>
</dbReference>
<dbReference type="Proteomes" id="UP001172101">
    <property type="component" value="Unassembled WGS sequence"/>
</dbReference>
<sequence>MEQKKIKGGRTNKRIIARVSITCCHILIFLGSSGFVRGRRPAWPEGKNADRNNSETGHEAGQRKRVPQKKPGLLPGPIFAWSDGHPGSCVSSDDEHGKRQAAVAAAILGADPRAPYQKTSSGTRRILQPRDATLHLCTLDIARVCHLSRRSRVCTPVRLIKASVVQG</sequence>
<protein>
    <submittedName>
        <fullName evidence="2">Uncharacterized protein</fullName>
    </submittedName>
</protein>
<name>A0AA39ZZD7_9PEZI</name>
<organism evidence="2 3">
    <name type="scientific">Lasiosphaeria miniovina</name>
    <dbReference type="NCBI Taxonomy" id="1954250"/>
    <lineage>
        <taxon>Eukaryota</taxon>
        <taxon>Fungi</taxon>
        <taxon>Dikarya</taxon>
        <taxon>Ascomycota</taxon>
        <taxon>Pezizomycotina</taxon>
        <taxon>Sordariomycetes</taxon>
        <taxon>Sordariomycetidae</taxon>
        <taxon>Sordariales</taxon>
        <taxon>Lasiosphaeriaceae</taxon>
        <taxon>Lasiosphaeria</taxon>
    </lineage>
</organism>
<evidence type="ECO:0000256" key="1">
    <source>
        <dbReference type="SAM" id="MobiDB-lite"/>
    </source>
</evidence>
<feature type="compositionally biased region" description="Basic and acidic residues" evidence="1">
    <location>
        <begin position="47"/>
        <end position="62"/>
    </location>
</feature>
<evidence type="ECO:0000313" key="2">
    <source>
        <dbReference type="EMBL" id="KAK0706468.1"/>
    </source>
</evidence>
<keyword evidence="3" id="KW-1185">Reference proteome</keyword>
<reference evidence="2" key="1">
    <citation type="submission" date="2023-06" db="EMBL/GenBank/DDBJ databases">
        <title>Genome-scale phylogeny and comparative genomics of the fungal order Sordariales.</title>
        <authorList>
            <consortium name="Lawrence Berkeley National Laboratory"/>
            <person name="Hensen N."/>
            <person name="Bonometti L."/>
            <person name="Westerberg I."/>
            <person name="Brannstrom I.O."/>
            <person name="Guillou S."/>
            <person name="Cros-Aarteil S."/>
            <person name="Calhoun S."/>
            <person name="Haridas S."/>
            <person name="Kuo A."/>
            <person name="Mondo S."/>
            <person name="Pangilinan J."/>
            <person name="Riley R."/>
            <person name="LaButti K."/>
            <person name="Andreopoulos B."/>
            <person name="Lipzen A."/>
            <person name="Chen C."/>
            <person name="Yanf M."/>
            <person name="Daum C."/>
            <person name="Ng V."/>
            <person name="Clum A."/>
            <person name="Steindorff A."/>
            <person name="Ohm R."/>
            <person name="Martin F."/>
            <person name="Silar P."/>
            <person name="Natvig D."/>
            <person name="Lalanne C."/>
            <person name="Gautier V."/>
            <person name="Ament-velasquez S.L."/>
            <person name="Kruys A."/>
            <person name="Hutchinson M.I."/>
            <person name="Powell A.J."/>
            <person name="Barry K."/>
            <person name="Miller A.N."/>
            <person name="Grigoriev I.V."/>
            <person name="Debuchy R."/>
            <person name="Gladieux P."/>
            <person name="Thoren M.H."/>
            <person name="Johannesson H."/>
        </authorList>
    </citation>
    <scope>NUCLEOTIDE SEQUENCE</scope>
    <source>
        <strain evidence="2">SMH2392-1A</strain>
    </source>
</reference>
<proteinExistence type="predicted"/>
<gene>
    <name evidence="2" type="ORF">B0T26DRAFT_680148</name>
</gene>
<accession>A0AA39ZZD7</accession>
<feature type="region of interest" description="Disordered" evidence="1">
    <location>
        <begin position="41"/>
        <end position="72"/>
    </location>
</feature>
<dbReference type="GeneID" id="85323723"/>
<dbReference type="AlphaFoldDB" id="A0AA39ZZD7"/>